<evidence type="ECO:0000313" key="1">
    <source>
        <dbReference type="EMBL" id="KAH3701926.1"/>
    </source>
</evidence>
<dbReference type="Proteomes" id="UP000828390">
    <property type="component" value="Unassembled WGS sequence"/>
</dbReference>
<keyword evidence="2" id="KW-1185">Reference proteome</keyword>
<name>A0A9D4BP45_DREPO</name>
<protein>
    <submittedName>
        <fullName evidence="1">Uncharacterized protein</fullName>
    </submittedName>
</protein>
<gene>
    <name evidence="1" type="ORF">DPMN_076923</name>
</gene>
<organism evidence="1 2">
    <name type="scientific">Dreissena polymorpha</name>
    <name type="common">Zebra mussel</name>
    <name type="synonym">Mytilus polymorpha</name>
    <dbReference type="NCBI Taxonomy" id="45954"/>
    <lineage>
        <taxon>Eukaryota</taxon>
        <taxon>Metazoa</taxon>
        <taxon>Spiralia</taxon>
        <taxon>Lophotrochozoa</taxon>
        <taxon>Mollusca</taxon>
        <taxon>Bivalvia</taxon>
        <taxon>Autobranchia</taxon>
        <taxon>Heteroconchia</taxon>
        <taxon>Euheterodonta</taxon>
        <taxon>Imparidentia</taxon>
        <taxon>Neoheterodontei</taxon>
        <taxon>Myida</taxon>
        <taxon>Dreissenoidea</taxon>
        <taxon>Dreissenidae</taxon>
        <taxon>Dreissena</taxon>
    </lineage>
</organism>
<evidence type="ECO:0000313" key="2">
    <source>
        <dbReference type="Proteomes" id="UP000828390"/>
    </source>
</evidence>
<dbReference type="EMBL" id="JAIWYP010000015">
    <property type="protein sequence ID" value="KAH3701926.1"/>
    <property type="molecule type" value="Genomic_DNA"/>
</dbReference>
<reference evidence="1" key="1">
    <citation type="journal article" date="2019" name="bioRxiv">
        <title>The Genome of the Zebra Mussel, Dreissena polymorpha: A Resource for Invasive Species Research.</title>
        <authorList>
            <person name="McCartney M.A."/>
            <person name="Auch B."/>
            <person name="Kono T."/>
            <person name="Mallez S."/>
            <person name="Zhang Y."/>
            <person name="Obille A."/>
            <person name="Becker A."/>
            <person name="Abrahante J.E."/>
            <person name="Garbe J."/>
            <person name="Badalamenti J.P."/>
            <person name="Herman A."/>
            <person name="Mangelson H."/>
            <person name="Liachko I."/>
            <person name="Sullivan S."/>
            <person name="Sone E.D."/>
            <person name="Koren S."/>
            <person name="Silverstein K.A.T."/>
            <person name="Beckman K.B."/>
            <person name="Gohl D.M."/>
        </authorList>
    </citation>
    <scope>NUCLEOTIDE SEQUENCE</scope>
    <source>
        <strain evidence="1">Duluth1</strain>
        <tissue evidence="1">Whole animal</tissue>
    </source>
</reference>
<accession>A0A9D4BP45</accession>
<comment type="caution">
    <text evidence="1">The sequence shown here is derived from an EMBL/GenBank/DDBJ whole genome shotgun (WGS) entry which is preliminary data.</text>
</comment>
<reference evidence="1" key="2">
    <citation type="submission" date="2020-11" db="EMBL/GenBank/DDBJ databases">
        <authorList>
            <person name="McCartney M.A."/>
            <person name="Auch B."/>
            <person name="Kono T."/>
            <person name="Mallez S."/>
            <person name="Becker A."/>
            <person name="Gohl D.M."/>
            <person name="Silverstein K.A.T."/>
            <person name="Koren S."/>
            <person name="Bechman K.B."/>
            <person name="Herman A."/>
            <person name="Abrahante J.E."/>
            <person name="Garbe J."/>
        </authorList>
    </citation>
    <scope>NUCLEOTIDE SEQUENCE</scope>
    <source>
        <strain evidence="1">Duluth1</strain>
        <tissue evidence="1">Whole animal</tissue>
    </source>
</reference>
<proteinExistence type="predicted"/>
<sequence>MGESTRHKWVKEGRKCKHERATHIPDMKTNKQASASAMTWSLPFLSFWCAVVTASSKAVKHANPIE</sequence>
<dbReference type="AlphaFoldDB" id="A0A9D4BP45"/>